<keyword evidence="5" id="KW-1185">Reference proteome</keyword>
<accession>A0A1E5VEJ9</accession>
<sequence length="198" mass="20788">MRRPQGEALQTPDQPIKYGDMFDVTGELANHPVVPRDAVLLQSAEQKGGPATVLQSAVMLNARAGHVGKGQITEPAADAGATITEAELPAGRRVVTESIGAHVVVRLVTPAPVAATDPSGSLGQDAVTIGRALEAMAATSGDRPADQTLGSGKQIILRTTGKRTKLKKRVDNKGFCRTEVQDNVKQLSNKYGGCIGEW</sequence>
<evidence type="ECO:0000259" key="3">
    <source>
        <dbReference type="Pfam" id="PF04927"/>
    </source>
</evidence>
<proteinExistence type="inferred from homology"/>
<evidence type="ECO:0000256" key="2">
    <source>
        <dbReference type="ARBA" id="ARBA00022737"/>
    </source>
</evidence>
<feature type="domain" description="SMP" evidence="3">
    <location>
        <begin position="16"/>
        <end position="64"/>
    </location>
</feature>
<evidence type="ECO:0000256" key="1">
    <source>
        <dbReference type="ARBA" id="ARBA00010733"/>
    </source>
</evidence>
<keyword evidence="2" id="KW-0677">Repeat</keyword>
<reference evidence="4 5" key="1">
    <citation type="submission" date="2016-09" db="EMBL/GenBank/DDBJ databases">
        <title>The draft genome of Dichanthelium oligosanthes: A C3 panicoid grass species.</title>
        <authorList>
            <person name="Studer A.J."/>
            <person name="Schnable J.C."/>
            <person name="Brutnell T.P."/>
        </authorList>
    </citation>
    <scope>NUCLEOTIDE SEQUENCE [LARGE SCALE GENOMIC DNA]</scope>
    <source>
        <strain evidence="5">cv. Kellogg 1175</strain>
        <tissue evidence="4">Leaf</tissue>
    </source>
</reference>
<comment type="caution">
    <text evidence="4">The sequence shown here is derived from an EMBL/GenBank/DDBJ whole genome shotgun (WGS) entry which is preliminary data.</text>
</comment>
<dbReference type="EMBL" id="LWDX02042124">
    <property type="protein sequence ID" value="OEL23573.1"/>
    <property type="molecule type" value="Genomic_DNA"/>
</dbReference>
<gene>
    <name evidence="4" type="ORF">BAE44_0015407</name>
</gene>
<comment type="similarity">
    <text evidence="1">Belongs to the LEA type SMP family.</text>
</comment>
<protein>
    <submittedName>
        <fullName evidence="4">Late embryogenesis abundant protein D-34</fullName>
    </submittedName>
</protein>
<dbReference type="PANTHER" id="PTHR31174:SF7">
    <property type="entry name" value="LATE EMBRYOGENESIS ABUNDANT PROTEIN 31-RELATED"/>
    <property type="match status" value="1"/>
</dbReference>
<evidence type="ECO:0000313" key="4">
    <source>
        <dbReference type="EMBL" id="OEL23573.1"/>
    </source>
</evidence>
<dbReference type="PANTHER" id="PTHR31174">
    <property type="entry name" value="SEED MATURATION FAMILY PROTEIN"/>
    <property type="match status" value="1"/>
</dbReference>
<evidence type="ECO:0000313" key="5">
    <source>
        <dbReference type="Proteomes" id="UP000095767"/>
    </source>
</evidence>
<dbReference type="Proteomes" id="UP000095767">
    <property type="component" value="Unassembled WGS sequence"/>
</dbReference>
<dbReference type="OrthoDB" id="2014755at2759"/>
<dbReference type="Pfam" id="PF04927">
    <property type="entry name" value="SMP"/>
    <property type="match status" value="1"/>
</dbReference>
<name>A0A1E5VEJ9_9POAL</name>
<dbReference type="STRING" id="888268.A0A1E5VEJ9"/>
<dbReference type="InterPro" id="IPR042971">
    <property type="entry name" value="LEA_SMP"/>
</dbReference>
<dbReference type="InterPro" id="IPR007011">
    <property type="entry name" value="LEA_SMP_dom"/>
</dbReference>
<dbReference type="AlphaFoldDB" id="A0A1E5VEJ9"/>
<organism evidence="4 5">
    <name type="scientific">Dichanthelium oligosanthes</name>
    <dbReference type="NCBI Taxonomy" id="888268"/>
    <lineage>
        <taxon>Eukaryota</taxon>
        <taxon>Viridiplantae</taxon>
        <taxon>Streptophyta</taxon>
        <taxon>Embryophyta</taxon>
        <taxon>Tracheophyta</taxon>
        <taxon>Spermatophyta</taxon>
        <taxon>Magnoliopsida</taxon>
        <taxon>Liliopsida</taxon>
        <taxon>Poales</taxon>
        <taxon>Poaceae</taxon>
        <taxon>PACMAD clade</taxon>
        <taxon>Panicoideae</taxon>
        <taxon>Panicodae</taxon>
        <taxon>Paniceae</taxon>
        <taxon>Dichantheliinae</taxon>
        <taxon>Dichanthelium</taxon>
    </lineage>
</organism>